<name>A0A8I0T3Z5_9GAMM</name>
<sequence>MVVAGNQKIALIACVRKIIVILNSILRDGIMWQAPQA</sequence>
<dbReference type="Proteomes" id="UP000660708">
    <property type="component" value="Unassembled WGS sequence"/>
</dbReference>
<keyword evidence="2" id="KW-1185">Reference proteome</keyword>
<proteinExistence type="predicted"/>
<organism evidence="1 2">
    <name type="scientific">Pseudoalteromonas peptidolytica F12-50-A1</name>
    <dbReference type="NCBI Taxonomy" id="1315280"/>
    <lineage>
        <taxon>Bacteria</taxon>
        <taxon>Pseudomonadati</taxon>
        <taxon>Pseudomonadota</taxon>
        <taxon>Gammaproteobacteria</taxon>
        <taxon>Alteromonadales</taxon>
        <taxon>Pseudoalteromonadaceae</taxon>
        <taxon>Pseudoalteromonas</taxon>
    </lineage>
</organism>
<evidence type="ECO:0000313" key="1">
    <source>
        <dbReference type="EMBL" id="MBE0345767.1"/>
    </source>
</evidence>
<comment type="caution">
    <text evidence="1">The sequence shown here is derived from an EMBL/GenBank/DDBJ whole genome shotgun (WGS) entry which is preliminary data.</text>
</comment>
<dbReference type="EMBL" id="AQHF01000020">
    <property type="protein sequence ID" value="MBE0345767.1"/>
    <property type="molecule type" value="Genomic_DNA"/>
</dbReference>
<protein>
    <submittedName>
        <fullName evidence="1">Uncharacterized protein</fullName>
    </submittedName>
</protein>
<reference evidence="1 2" key="1">
    <citation type="submission" date="2015-06" db="EMBL/GenBank/DDBJ databases">
        <title>Genome sequence of Pseudoalteromonas peptidolytica.</title>
        <authorList>
            <person name="Xie B.-B."/>
            <person name="Rong J.-C."/>
            <person name="Qin Q.-L."/>
            <person name="Zhang Y.-Z."/>
        </authorList>
    </citation>
    <scope>NUCLEOTIDE SEQUENCE [LARGE SCALE GENOMIC DNA]</scope>
    <source>
        <strain evidence="1 2">F12-50-A1</strain>
    </source>
</reference>
<accession>A0A8I0T3Z5</accession>
<gene>
    <name evidence="1" type="ORF">PPEP_a0719</name>
</gene>
<dbReference type="AlphaFoldDB" id="A0A8I0T3Z5"/>
<evidence type="ECO:0000313" key="2">
    <source>
        <dbReference type="Proteomes" id="UP000660708"/>
    </source>
</evidence>